<dbReference type="GO" id="GO:0005634">
    <property type="term" value="C:nucleus"/>
    <property type="evidence" value="ECO:0007669"/>
    <property type="project" value="UniProtKB-SubCell"/>
</dbReference>
<evidence type="ECO:0000313" key="7">
    <source>
        <dbReference type="EMBL" id="VFQ64535.1"/>
    </source>
</evidence>
<dbReference type="OrthoDB" id="690068at2759"/>
<dbReference type="InterPro" id="IPR044295">
    <property type="entry name" value="BIM1/2/3"/>
</dbReference>
<evidence type="ECO:0000256" key="1">
    <source>
        <dbReference type="ARBA" id="ARBA00004123"/>
    </source>
</evidence>
<protein>
    <recommendedName>
        <fullName evidence="6">BHLH domain-containing protein</fullName>
    </recommendedName>
</protein>
<dbReference type="SUPFAM" id="SSF47459">
    <property type="entry name" value="HLH, helix-loop-helix DNA-binding domain"/>
    <property type="match status" value="1"/>
</dbReference>
<evidence type="ECO:0000256" key="5">
    <source>
        <dbReference type="ARBA" id="ARBA00023242"/>
    </source>
</evidence>
<evidence type="ECO:0000313" key="8">
    <source>
        <dbReference type="Proteomes" id="UP000595140"/>
    </source>
</evidence>
<accession>A0A484KJ76</accession>
<dbReference type="GO" id="GO:0046983">
    <property type="term" value="F:protein dimerization activity"/>
    <property type="evidence" value="ECO:0007669"/>
    <property type="project" value="InterPro"/>
</dbReference>
<dbReference type="SUPFAM" id="SSF53756">
    <property type="entry name" value="UDP-Glycosyltransferase/glycogen phosphorylase"/>
    <property type="match status" value="1"/>
</dbReference>
<sequence length="514" mass="57238">MSSSKNGEGVHVLVFPYPAQGHILPLLDLTHHLAASPSPSSSPPKTSRSSIRTLVLPFPAGHPLLPPGVENVRDVGNWGNAPIMSSLSDLRRPIVDWFASHPDPPAAIIHDVFLGWVEEMAGEIGVPGICFYCHSAFLGCVFEYGWRNMEKVKSLEVYLKLVESYEETDWPHTKTVTHHFCFPLPNRKYRAKLKQPSLLVISIRLFFKKIWGINMKTVKGLHEEEDDEEFGYKKDASNSNSISIPRDGKSCDKANAIRSKHSVTEQRRRIKINERFQILRDLVPNTDQKRDTASFLLEVIQYVQYLQEKVQKYEGPYQAWGSEPTKLMPWNFAGSPPQAVKNSPAYAGRFDENHGAVPSTAMQPTIQQNRVESSPAFNARERKEIATKLVSAPIHLPPSDAHSSECPNNLDAHSQDEELPAIEGGTISFSSVYSNGLLNSLGQALQSTGVDLSHATISMQINLGKRANRGLNSSVMVSKDSSEKPTPFANQVVGFFQDTNTGDDFDQAQKRLRI</sequence>
<dbReference type="Gene3D" id="4.10.280.10">
    <property type="entry name" value="Helix-loop-helix DNA-binding domain"/>
    <property type="match status" value="1"/>
</dbReference>
<keyword evidence="3" id="KW-0238">DNA-binding</keyword>
<dbReference type="CDD" id="cd11453">
    <property type="entry name" value="bHLH_AtBIM_like"/>
    <property type="match status" value="1"/>
</dbReference>
<name>A0A484KJ76_9ASTE</name>
<dbReference type="FunFam" id="4.10.280.10:FF:000093">
    <property type="entry name" value="BHLH domain class transcription factor"/>
    <property type="match status" value="1"/>
</dbReference>
<feature type="domain" description="BHLH" evidence="6">
    <location>
        <begin position="256"/>
        <end position="306"/>
    </location>
</feature>
<dbReference type="PANTHER" id="PTHR46412">
    <property type="entry name" value="BES1-INTERACTING MYC-LIKE PROTEIN"/>
    <property type="match status" value="1"/>
</dbReference>
<dbReference type="InterPro" id="IPR011598">
    <property type="entry name" value="bHLH_dom"/>
</dbReference>
<dbReference type="AlphaFoldDB" id="A0A484KJ76"/>
<keyword evidence="2" id="KW-0805">Transcription regulation</keyword>
<keyword evidence="8" id="KW-1185">Reference proteome</keyword>
<dbReference type="Pfam" id="PF00010">
    <property type="entry name" value="HLH"/>
    <property type="match status" value="1"/>
</dbReference>
<dbReference type="Gene3D" id="3.40.50.2000">
    <property type="entry name" value="Glycogen Phosphorylase B"/>
    <property type="match status" value="1"/>
</dbReference>
<dbReference type="GO" id="GO:0003700">
    <property type="term" value="F:DNA-binding transcription factor activity"/>
    <property type="evidence" value="ECO:0007669"/>
    <property type="project" value="InterPro"/>
</dbReference>
<dbReference type="GO" id="GO:0006351">
    <property type="term" value="P:DNA-templated transcription"/>
    <property type="evidence" value="ECO:0007669"/>
    <property type="project" value="InterPro"/>
</dbReference>
<dbReference type="InterPro" id="IPR036638">
    <property type="entry name" value="HLH_DNA-bd_sf"/>
</dbReference>
<evidence type="ECO:0000256" key="4">
    <source>
        <dbReference type="ARBA" id="ARBA00023163"/>
    </source>
</evidence>
<dbReference type="EMBL" id="OOIL02000405">
    <property type="protein sequence ID" value="VFQ64535.1"/>
    <property type="molecule type" value="Genomic_DNA"/>
</dbReference>
<proteinExistence type="predicted"/>
<dbReference type="Proteomes" id="UP000595140">
    <property type="component" value="Unassembled WGS sequence"/>
</dbReference>
<gene>
    <name evidence="7" type="ORF">CCAM_LOCUS6311</name>
</gene>
<evidence type="ECO:0000259" key="6">
    <source>
        <dbReference type="PROSITE" id="PS50888"/>
    </source>
</evidence>
<evidence type="ECO:0000256" key="3">
    <source>
        <dbReference type="ARBA" id="ARBA00023125"/>
    </source>
</evidence>
<dbReference type="PROSITE" id="PS50888">
    <property type="entry name" value="BHLH"/>
    <property type="match status" value="1"/>
</dbReference>
<comment type="subcellular location">
    <subcellularLocation>
        <location evidence="1">Nucleus</location>
    </subcellularLocation>
</comment>
<keyword evidence="4" id="KW-0804">Transcription</keyword>
<dbReference type="SMART" id="SM00353">
    <property type="entry name" value="HLH"/>
    <property type="match status" value="1"/>
</dbReference>
<reference evidence="7 8" key="1">
    <citation type="submission" date="2018-04" db="EMBL/GenBank/DDBJ databases">
        <authorList>
            <person name="Vogel A."/>
        </authorList>
    </citation>
    <scope>NUCLEOTIDE SEQUENCE [LARGE SCALE GENOMIC DNA]</scope>
</reference>
<evidence type="ECO:0000256" key="2">
    <source>
        <dbReference type="ARBA" id="ARBA00023015"/>
    </source>
</evidence>
<dbReference type="GO" id="GO:0003677">
    <property type="term" value="F:DNA binding"/>
    <property type="evidence" value="ECO:0007669"/>
    <property type="project" value="UniProtKB-KW"/>
</dbReference>
<organism evidence="7 8">
    <name type="scientific">Cuscuta campestris</name>
    <dbReference type="NCBI Taxonomy" id="132261"/>
    <lineage>
        <taxon>Eukaryota</taxon>
        <taxon>Viridiplantae</taxon>
        <taxon>Streptophyta</taxon>
        <taxon>Embryophyta</taxon>
        <taxon>Tracheophyta</taxon>
        <taxon>Spermatophyta</taxon>
        <taxon>Magnoliopsida</taxon>
        <taxon>eudicotyledons</taxon>
        <taxon>Gunneridae</taxon>
        <taxon>Pentapetalae</taxon>
        <taxon>asterids</taxon>
        <taxon>lamiids</taxon>
        <taxon>Solanales</taxon>
        <taxon>Convolvulaceae</taxon>
        <taxon>Cuscuteae</taxon>
        <taxon>Cuscuta</taxon>
        <taxon>Cuscuta subgen. Grammica</taxon>
        <taxon>Cuscuta sect. Cleistogrammica</taxon>
    </lineage>
</organism>
<keyword evidence="5" id="KW-0539">Nucleus</keyword>
<dbReference type="PANTHER" id="PTHR46412:SF6">
    <property type="entry name" value="TRANSCRIPTION FACTOR BIM2"/>
    <property type="match status" value="1"/>
</dbReference>